<dbReference type="GO" id="GO:0003723">
    <property type="term" value="F:RNA binding"/>
    <property type="evidence" value="ECO:0007669"/>
    <property type="project" value="InterPro"/>
</dbReference>
<gene>
    <name evidence="3" type="ORF">ROZALSC1DRAFT_30862</name>
</gene>
<dbReference type="InterPro" id="IPR039764">
    <property type="entry name" value="HABP4/SERBP1-like"/>
</dbReference>
<feature type="region of interest" description="Disordered" evidence="1">
    <location>
        <begin position="23"/>
        <end position="160"/>
    </location>
</feature>
<name>A0A4P9YDT2_ROZAC</name>
<feature type="domain" description="Hyaluronan/mRNA-binding protein" evidence="2">
    <location>
        <begin position="98"/>
        <end position="184"/>
    </location>
</feature>
<dbReference type="AlphaFoldDB" id="A0A4P9YDT2"/>
<dbReference type="PANTHER" id="PTHR12299:SF17">
    <property type="entry name" value="AT19571P-RELATED"/>
    <property type="match status" value="1"/>
</dbReference>
<sequence length="263" mass="30257">MTDVISKNPFALLDEEPEVAAPIQKKEIVSEKKPVSRTDKSGKPEQRRRNDYPSRGGRGGIRRPVERDSRDHRNVDFSEQPQKEMHPKGSKRGRGGFRGRDFDRRSGTGRSEQKKEGAGRGNWGKTVEETQEQIPQEENVQTPEPEIPEEPKVEEPPKKTIDEYYAEKQKVNVALPPPRKANDGKFDPKWKDAVVFEREDEVFLATEEKTKARKTKAKAAKQFIEIDIQTRTPRKNTREEKPKYNKQKPVDIKDMSAFPVLGR</sequence>
<organism evidence="3 4">
    <name type="scientific">Rozella allomycis (strain CSF55)</name>
    <dbReference type="NCBI Taxonomy" id="988480"/>
    <lineage>
        <taxon>Eukaryota</taxon>
        <taxon>Fungi</taxon>
        <taxon>Fungi incertae sedis</taxon>
        <taxon>Cryptomycota</taxon>
        <taxon>Cryptomycota incertae sedis</taxon>
        <taxon>Rozella</taxon>
    </lineage>
</organism>
<dbReference type="PANTHER" id="PTHR12299">
    <property type="entry name" value="HYALURONIC ACID-BINDING PROTEIN 4"/>
    <property type="match status" value="1"/>
</dbReference>
<feature type="compositionally biased region" description="Basic and acidic residues" evidence="1">
    <location>
        <begin position="149"/>
        <end position="160"/>
    </location>
</feature>
<dbReference type="GO" id="GO:0005634">
    <property type="term" value="C:nucleus"/>
    <property type="evidence" value="ECO:0007669"/>
    <property type="project" value="TreeGrafter"/>
</dbReference>
<feature type="compositionally biased region" description="Basic and acidic residues" evidence="1">
    <location>
        <begin position="236"/>
        <end position="254"/>
    </location>
</feature>
<evidence type="ECO:0000259" key="2">
    <source>
        <dbReference type="SMART" id="SM01233"/>
    </source>
</evidence>
<evidence type="ECO:0000313" key="3">
    <source>
        <dbReference type="EMBL" id="RKP17314.1"/>
    </source>
</evidence>
<dbReference type="EMBL" id="ML005903">
    <property type="protein sequence ID" value="RKP17314.1"/>
    <property type="molecule type" value="Genomic_DNA"/>
</dbReference>
<dbReference type="SMART" id="SM01233">
    <property type="entry name" value="HABP4_PAI-RBP1"/>
    <property type="match status" value="1"/>
</dbReference>
<dbReference type="InterPro" id="IPR006861">
    <property type="entry name" value="HABP4_PAIRBP1-bd"/>
</dbReference>
<evidence type="ECO:0000313" key="4">
    <source>
        <dbReference type="Proteomes" id="UP000281549"/>
    </source>
</evidence>
<accession>A0A4P9YDT2</accession>
<dbReference type="Pfam" id="PF04774">
    <property type="entry name" value="HABP4_PAI-RBP1"/>
    <property type="match status" value="1"/>
</dbReference>
<feature type="compositionally biased region" description="Basic and acidic residues" evidence="1">
    <location>
        <begin position="24"/>
        <end position="52"/>
    </location>
</feature>
<reference evidence="4" key="1">
    <citation type="journal article" date="2018" name="Nat. Microbiol.">
        <title>Leveraging single-cell genomics to expand the fungal tree of life.</title>
        <authorList>
            <person name="Ahrendt S.R."/>
            <person name="Quandt C.A."/>
            <person name="Ciobanu D."/>
            <person name="Clum A."/>
            <person name="Salamov A."/>
            <person name="Andreopoulos B."/>
            <person name="Cheng J.F."/>
            <person name="Woyke T."/>
            <person name="Pelin A."/>
            <person name="Henrissat B."/>
            <person name="Reynolds N.K."/>
            <person name="Benny G.L."/>
            <person name="Smith M.E."/>
            <person name="James T.Y."/>
            <person name="Grigoriev I.V."/>
        </authorList>
    </citation>
    <scope>NUCLEOTIDE SEQUENCE [LARGE SCALE GENOMIC DNA]</scope>
    <source>
        <strain evidence="4">CSF55</strain>
    </source>
</reference>
<feature type="compositionally biased region" description="Polar residues" evidence="1">
    <location>
        <begin position="132"/>
        <end position="142"/>
    </location>
</feature>
<feature type="compositionally biased region" description="Basic residues" evidence="1">
    <location>
        <begin position="88"/>
        <end position="97"/>
    </location>
</feature>
<dbReference type="GO" id="GO:0005737">
    <property type="term" value="C:cytoplasm"/>
    <property type="evidence" value="ECO:0007669"/>
    <property type="project" value="TreeGrafter"/>
</dbReference>
<dbReference type="Gene3D" id="6.10.140.1040">
    <property type="match status" value="1"/>
</dbReference>
<dbReference type="Proteomes" id="UP000281549">
    <property type="component" value="Unassembled WGS sequence"/>
</dbReference>
<proteinExistence type="predicted"/>
<feature type="region of interest" description="Disordered" evidence="1">
    <location>
        <begin position="227"/>
        <end position="263"/>
    </location>
</feature>
<protein>
    <recommendedName>
        <fullName evidence="2">Hyaluronan/mRNA-binding protein domain-containing protein</fullName>
    </recommendedName>
</protein>
<feature type="compositionally biased region" description="Basic and acidic residues" evidence="1">
    <location>
        <begin position="63"/>
        <end position="87"/>
    </location>
</feature>
<feature type="compositionally biased region" description="Basic and acidic residues" evidence="1">
    <location>
        <begin position="98"/>
        <end position="118"/>
    </location>
</feature>
<evidence type="ECO:0000256" key="1">
    <source>
        <dbReference type="SAM" id="MobiDB-lite"/>
    </source>
</evidence>